<name>X0TBG3_9ZZZZ</name>
<sequence>MKPRNQLNGIKILADDHKYLRQQSQKTGKSIFWIVKEAIQALKEQKKNDS</sequence>
<gene>
    <name evidence="1" type="ORF">S01H1_27568</name>
</gene>
<proteinExistence type="predicted"/>
<dbReference type="EMBL" id="BARS01016798">
    <property type="protein sequence ID" value="GAF90873.1"/>
    <property type="molecule type" value="Genomic_DNA"/>
</dbReference>
<reference evidence="1" key="1">
    <citation type="journal article" date="2014" name="Front. Microbiol.">
        <title>High frequency of phylogenetically diverse reductive dehalogenase-homologous genes in deep subseafloor sedimentary metagenomes.</title>
        <authorList>
            <person name="Kawai M."/>
            <person name="Futagami T."/>
            <person name="Toyoda A."/>
            <person name="Takaki Y."/>
            <person name="Nishi S."/>
            <person name="Hori S."/>
            <person name="Arai W."/>
            <person name="Tsubouchi T."/>
            <person name="Morono Y."/>
            <person name="Uchiyama I."/>
            <person name="Ito T."/>
            <person name="Fujiyama A."/>
            <person name="Inagaki F."/>
            <person name="Takami H."/>
        </authorList>
    </citation>
    <scope>NUCLEOTIDE SEQUENCE</scope>
    <source>
        <strain evidence="1">Expedition CK06-06</strain>
    </source>
</reference>
<evidence type="ECO:0000313" key="1">
    <source>
        <dbReference type="EMBL" id="GAF90873.1"/>
    </source>
</evidence>
<protein>
    <submittedName>
        <fullName evidence="1">Uncharacterized protein</fullName>
    </submittedName>
</protein>
<organism evidence="1">
    <name type="scientific">marine sediment metagenome</name>
    <dbReference type="NCBI Taxonomy" id="412755"/>
    <lineage>
        <taxon>unclassified sequences</taxon>
        <taxon>metagenomes</taxon>
        <taxon>ecological metagenomes</taxon>
    </lineage>
</organism>
<dbReference type="AlphaFoldDB" id="X0TBG3"/>
<accession>X0TBG3</accession>
<comment type="caution">
    <text evidence="1">The sequence shown here is derived from an EMBL/GenBank/DDBJ whole genome shotgun (WGS) entry which is preliminary data.</text>
</comment>